<accession>A0ABU5WVB4</accession>
<name>A0ABU5WVB4_9BURK</name>
<gene>
    <name evidence="1" type="ORF">SB593_28215</name>
</gene>
<organism evidence="1 2">
    <name type="scientific">Burkholderia anthinoferrum</name>
    <dbReference type="NCBI Taxonomy" id="3090833"/>
    <lineage>
        <taxon>Bacteria</taxon>
        <taxon>Pseudomonadati</taxon>
        <taxon>Pseudomonadota</taxon>
        <taxon>Betaproteobacteria</taxon>
        <taxon>Burkholderiales</taxon>
        <taxon>Burkholderiaceae</taxon>
        <taxon>Burkholderia</taxon>
    </lineage>
</organism>
<evidence type="ECO:0000313" key="1">
    <source>
        <dbReference type="EMBL" id="MEB2582831.1"/>
    </source>
</evidence>
<protein>
    <submittedName>
        <fullName evidence="1">Uncharacterized protein</fullName>
    </submittedName>
</protein>
<sequence>MSSRPDYSALKLGGARMVVTGTADADPGFALEGLGYRPIERVYGTQP</sequence>
<dbReference type="EMBL" id="JAWRLE010000059">
    <property type="protein sequence ID" value="MEB2582831.1"/>
    <property type="molecule type" value="Genomic_DNA"/>
</dbReference>
<evidence type="ECO:0000313" key="2">
    <source>
        <dbReference type="Proteomes" id="UP001304467"/>
    </source>
</evidence>
<reference evidence="1 2" key="1">
    <citation type="journal article" date="2023" name="Front. Microbiol.">
        <title>Genomic analyses of Burkholderia respiratory isolates indicates two evolutionarily distinct B. anthina clades.</title>
        <authorList>
            <person name="Pham A."/>
            <person name="Volmer J.G."/>
            <person name="Chambers D.C."/>
            <person name="Smith D.J."/>
            <person name="Reid D.W."/>
            <person name="Burr L."/>
            <person name="Wells T.J."/>
        </authorList>
    </citation>
    <scope>NUCLEOTIDE SEQUENCE [LARGE SCALE GENOMIC DNA]</scope>
    <source>
        <strain evidence="1 2">BCCIQ07A</strain>
    </source>
</reference>
<dbReference type="Proteomes" id="UP001304467">
    <property type="component" value="Unassembled WGS sequence"/>
</dbReference>
<proteinExistence type="predicted"/>
<dbReference type="RefSeq" id="WP_155634557.1">
    <property type="nucleotide sequence ID" value="NZ_JAWRKY010000004.1"/>
</dbReference>
<keyword evidence="2" id="KW-1185">Reference proteome</keyword>
<comment type="caution">
    <text evidence="1">The sequence shown here is derived from an EMBL/GenBank/DDBJ whole genome shotgun (WGS) entry which is preliminary data.</text>
</comment>